<organism evidence="3 4">
    <name type="scientific">Pseudomonas lundensis</name>
    <dbReference type="NCBI Taxonomy" id="86185"/>
    <lineage>
        <taxon>Bacteria</taxon>
        <taxon>Pseudomonadati</taxon>
        <taxon>Pseudomonadota</taxon>
        <taxon>Gammaproteobacteria</taxon>
        <taxon>Pseudomonadales</taxon>
        <taxon>Pseudomonadaceae</taxon>
        <taxon>Pseudomonas</taxon>
    </lineage>
</organism>
<proteinExistence type="inferred from homology"/>
<dbReference type="CDD" id="cd16363">
    <property type="entry name" value="Col_Im_like"/>
    <property type="match status" value="1"/>
</dbReference>
<dbReference type="SUPFAM" id="SSF47345">
    <property type="entry name" value="Colicin E immunity proteins"/>
    <property type="match status" value="1"/>
</dbReference>
<evidence type="ECO:0000256" key="2">
    <source>
        <dbReference type="ARBA" id="ARBA00023025"/>
    </source>
</evidence>
<accession>A0AAX2HAB7</accession>
<reference evidence="3 4" key="1">
    <citation type="submission" date="2017-08" db="EMBL/GenBank/DDBJ databases">
        <authorList>
            <person name="Chaillou S."/>
        </authorList>
    </citation>
    <scope>NUCLEOTIDE SEQUENCE [LARGE SCALE GENOMIC DNA]</scope>
    <source>
        <strain evidence="3 4">MFPA15A1205</strain>
    </source>
</reference>
<gene>
    <name evidence="3" type="primary">imm</name>
    <name evidence="3" type="ORF">PLUA15_310002</name>
</gene>
<name>A0AAX2HAB7_9PSED</name>
<comment type="similarity">
    <text evidence="1">Belongs to the colicins ColE2/ColE8/ColE9 and pyocins S1/S2 family.</text>
</comment>
<evidence type="ECO:0000313" key="3">
    <source>
        <dbReference type="EMBL" id="SOB53247.1"/>
    </source>
</evidence>
<dbReference type="Proteomes" id="UP000219564">
    <property type="component" value="Unassembled WGS sequence"/>
</dbReference>
<dbReference type="InterPro" id="IPR000290">
    <property type="entry name" value="Colicin_pyocin"/>
</dbReference>
<comment type="caution">
    <text evidence="3">The sequence shown here is derived from an EMBL/GenBank/DDBJ whole genome shotgun (WGS) entry which is preliminary data.</text>
</comment>
<evidence type="ECO:0000313" key="4">
    <source>
        <dbReference type="Proteomes" id="UP000219564"/>
    </source>
</evidence>
<dbReference type="RefSeq" id="WP_047280859.1">
    <property type="nucleotide sequence ID" value="NZ_CAUQZS010000042.1"/>
</dbReference>
<evidence type="ECO:0000256" key="1">
    <source>
        <dbReference type="ARBA" id="ARBA00009346"/>
    </source>
</evidence>
<dbReference type="GO" id="GO:0015643">
    <property type="term" value="F:toxic substance binding"/>
    <property type="evidence" value="ECO:0007669"/>
    <property type="project" value="InterPro"/>
</dbReference>
<dbReference type="Gene3D" id="1.10.1200.20">
    <property type="entry name" value="Colicin E immunity protein"/>
    <property type="match status" value="1"/>
</dbReference>
<dbReference type="EMBL" id="OBKZ01000025">
    <property type="protein sequence ID" value="SOB53247.1"/>
    <property type="molecule type" value="Genomic_DNA"/>
</dbReference>
<dbReference type="InterPro" id="IPR035900">
    <property type="entry name" value="Colicin_E_sf"/>
</dbReference>
<sequence length="93" mass="10377">MDFLSKDRFEDYTEAEFMLLLREFFEDTNGLKGAALEAHLSQLADHFVRVVGHPRGSDLIFYPATGVDDSPEGVLSEVKKWRAANGLPGFKAS</sequence>
<dbReference type="AlphaFoldDB" id="A0AAX2HAB7"/>
<keyword evidence="2" id="KW-0079">Bacteriocin immunity</keyword>
<protein>
    <submittedName>
        <fullName evidence="3">Colicin-E7 immunity protein</fullName>
    </submittedName>
</protein>
<dbReference type="Pfam" id="PF01320">
    <property type="entry name" value="Colicin_Pyocin"/>
    <property type="match status" value="1"/>
</dbReference>
<dbReference type="GeneID" id="61881200"/>
<dbReference type="PRINTS" id="PR01299">
    <property type="entry name" value="PYOCIN"/>
</dbReference>
<dbReference type="GO" id="GO:0030153">
    <property type="term" value="P:bacteriocin immunity"/>
    <property type="evidence" value="ECO:0007669"/>
    <property type="project" value="UniProtKB-KW"/>
</dbReference>